<dbReference type="EMBL" id="JASBWT010000069">
    <property type="protein sequence ID" value="KAJ9091028.1"/>
    <property type="molecule type" value="Genomic_DNA"/>
</dbReference>
<keyword evidence="2" id="KW-1185">Reference proteome</keyword>
<organism evidence="1 2">
    <name type="scientific">Naganishia friedmannii</name>
    <dbReference type="NCBI Taxonomy" id="89922"/>
    <lineage>
        <taxon>Eukaryota</taxon>
        <taxon>Fungi</taxon>
        <taxon>Dikarya</taxon>
        <taxon>Basidiomycota</taxon>
        <taxon>Agaricomycotina</taxon>
        <taxon>Tremellomycetes</taxon>
        <taxon>Filobasidiales</taxon>
        <taxon>Filobasidiaceae</taxon>
        <taxon>Naganishia</taxon>
    </lineage>
</organism>
<protein>
    <submittedName>
        <fullName evidence="1">Uncharacterized protein</fullName>
    </submittedName>
</protein>
<comment type="caution">
    <text evidence="1">The sequence shown here is derived from an EMBL/GenBank/DDBJ whole genome shotgun (WGS) entry which is preliminary data.</text>
</comment>
<evidence type="ECO:0000313" key="1">
    <source>
        <dbReference type="EMBL" id="KAJ9091028.1"/>
    </source>
</evidence>
<sequence>MSQVPAPKKVLAHRIDESTAANYDLLVTYASSIPKDRLLPLEEWLRRDCPSGNYQGAKPTYHLKFDWNADDCPVEVINRAMERCFDTRGLGGWEVWIRGDQLILLVGDFRKEYRRLKASGNPQFSLLDLWVGGLLDELKRIYELPVSIEPAKASSLLDPASTETQHRRSSRSPSRPIDSTLYPRVLPTEINRRLSKSPSPKPPPMSPAIPSDQAPPSKRLTPSLSAEAKGKETTNTSSSSRPPPSRPKAVQRNASTSDATIPAESQPRTLSIFALPSHVSLTKPYAMPLKNLHLDTSHQRDGTLKGKSRIPPGYAMAEPSEHESDGVLETDIEGQEIDWADSHSQEEEEDDDEEQDTDEEDDDDEEVDEYQPEQTTKKSKKKNKSADPVIDLSSGESAPDNAPIFLEHDEGPARKRQAKSAAAKKAKARPSSSFQTALQQLRSSSADSQVLGRKSSPLLLQFIPVQSRPAMTSVQSTSYASTPGQTVTDGGTDMETSTQTSRKGKESKIWLYYVNLSNPGDKNKVMRCRACGKLVKGQNSSNFLNHQTLSCKGLGEAIRTGMKGICCDPPAGPSQATIGENTSLVLPYNQNDFLAAVMKWIIVSGLPFTTIENQHLQKAFLAANPAARLQSARSLGRKLEDTYDIVSERVTDLLQNLNAVIHYTHDSWTDSGKKNSYMGIYASFIGKDFEYKEYLVRLIHIQGTHSGERIGDGLFNLFTKHLKLAGCLGPGTADNASNNVTAAERLSVLMKSDYDYDLPPENLMGCVSTFFCIANLHATEYANAQENIPEIRVMGQSAFWDPQLGEDGIDVAEGEGELDTGADDREDEDMLGSDDEEEMLDAPNVNSPVDLVHQLGVFVHASPKRRAAFERVRAEKNPDTPKGLLPLRDVATRWNSKEAAISCVLRLRATVEYFTMRAKSDKCPRFNKKVFDALLRIQPTLNIFLQLTLDYSKVGANAYRVLPDLVNAIDQIKQIHDHPSVSSARKKGAQAPCKKLSKYLNKFLQNNWLCAAFALDPAVRQDGLWSLMSAYDLQDRYHDVLDWIERGLAEYVGEGEARENEVEVVRKQKKQQRVNRFASERFKVGHQEITHDMDDSWACYNSTMTRFATKENDTVLGYWKRMWEEQEMWPLARLAKDILGLAASSASVERLFSHAGHVLGRKRGSLSTRLLSKQVMLRMWELQGLVAMEDLRTAGPEPAEP</sequence>
<gene>
    <name evidence="1" type="ORF">QFC21_007334</name>
</gene>
<reference evidence="1" key="1">
    <citation type="submission" date="2023-04" db="EMBL/GenBank/DDBJ databases">
        <title>Draft Genome sequencing of Naganishia species isolated from polar environments using Oxford Nanopore Technology.</title>
        <authorList>
            <person name="Leo P."/>
            <person name="Venkateswaran K."/>
        </authorList>
    </citation>
    <scope>NUCLEOTIDE SEQUENCE</scope>
    <source>
        <strain evidence="1">MNA-CCFEE 5423</strain>
    </source>
</reference>
<proteinExistence type="predicted"/>
<evidence type="ECO:0000313" key="2">
    <source>
        <dbReference type="Proteomes" id="UP001227268"/>
    </source>
</evidence>
<dbReference type="Proteomes" id="UP001227268">
    <property type="component" value="Unassembled WGS sequence"/>
</dbReference>
<accession>A0ACC2UVH6</accession>
<name>A0ACC2UVH6_9TREE</name>